<reference evidence="1 2" key="1">
    <citation type="submission" date="2015-07" db="EMBL/GenBank/DDBJ databases">
        <authorList>
            <person name="Noorani M."/>
        </authorList>
    </citation>
    <scope>NUCLEOTIDE SEQUENCE [LARGE SCALE GENOMIC DNA]</scope>
    <source>
        <strain evidence="1 2">CECT 7802</strain>
    </source>
</reference>
<gene>
    <name evidence="1" type="ORF">JDO7802_02160</name>
</gene>
<keyword evidence="2" id="KW-1185">Reference proteome</keyword>
<proteinExistence type="predicted"/>
<evidence type="ECO:0000313" key="2">
    <source>
        <dbReference type="Proteomes" id="UP000049222"/>
    </source>
</evidence>
<sequence>MNFGRLVIMALSLALLGGAAWASFTSYGLSMSRDVGVAAAARGASIRSGSIGVGGVGRLRVK</sequence>
<name>A0A0M6YIE9_9RHOB</name>
<dbReference type="RefSeq" id="WP_055085427.1">
    <property type="nucleotide sequence ID" value="NZ_CXSU01000012.1"/>
</dbReference>
<dbReference type="Proteomes" id="UP000049222">
    <property type="component" value="Unassembled WGS sequence"/>
</dbReference>
<protein>
    <submittedName>
        <fullName evidence="1">Uncharacterized protein</fullName>
    </submittedName>
</protein>
<dbReference type="EMBL" id="CXSU01000012">
    <property type="protein sequence ID" value="CTQ50142.1"/>
    <property type="molecule type" value="Genomic_DNA"/>
</dbReference>
<accession>A0A0M6YIE9</accession>
<dbReference type="STRING" id="420998.JDO7802_02160"/>
<dbReference type="AlphaFoldDB" id="A0A0M6YIE9"/>
<organism evidence="1 2">
    <name type="scientific">Jannaschia donghaensis</name>
    <dbReference type="NCBI Taxonomy" id="420998"/>
    <lineage>
        <taxon>Bacteria</taxon>
        <taxon>Pseudomonadati</taxon>
        <taxon>Pseudomonadota</taxon>
        <taxon>Alphaproteobacteria</taxon>
        <taxon>Rhodobacterales</taxon>
        <taxon>Roseobacteraceae</taxon>
        <taxon>Jannaschia</taxon>
    </lineage>
</organism>
<evidence type="ECO:0000313" key="1">
    <source>
        <dbReference type="EMBL" id="CTQ50142.1"/>
    </source>
</evidence>